<keyword evidence="5" id="KW-0418">Kinase</keyword>
<evidence type="ECO:0000256" key="2">
    <source>
        <dbReference type="ARBA" id="ARBA00012438"/>
    </source>
</evidence>
<evidence type="ECO:0000256" key="4">
    <source>
        <dbReference type="ARBA" id="ARBA00022741"/>
    </source>
</evidence>
<name>A0A518BEJ6_9BACT</name>
<dbReference type="KEGG" id="pbap:Pla133_04730"/>
<dbReference type="Proteomes" id="UP000316921">
    <property type="component" value="Chromosome"/>
</dbReference>
<dbReference type="PANTHER" id="PTHR44936">
    <property type="entry name" value="SENSOR PROTEIN CREC"/>
    <property type="match status" value="1"/>
</dbReference>
<dbReference type="Gene3D" id="3.30.565.10">
    <property type="entry name" value="Histidine kinase-like ATPase, C-terminal domain"/>
    <property type="match status" value="1"/>
</dbReference>
<dbReference type="InterPro" id="IPR003594">
    <property type="entry name" value="HATPase_dom"/>
</dbReference>
<dbReference type="RefSeq" id="WP_145061977.1">
    <property type="nucleotide sequence ID" value="NZ_CP036287.1"/>
</dbReference>
<keyword evidence="6" id="KW-0067">ATP-binding</keyword>
<dbReference type="PANTHER" id="PTHR44936:SF10">
    <property type="entry name" value="SENSOR PROTEIN RSTB"/>
    <property type="match status" value="1"/>
</dbReference>
<dbReference type="InterPro" id="IPR050980">
    <property type="entry name" value="2C_sensor_his_kinase"/>
</dbReference>
<organism evidence="8 9">
    <name type="scientific">Engelhardtia mirabilis</name>
    <dbReference type="NCBI Taxonomy" id="2528011"/>
    <lineage>
        <taxon>Bacteria</taxon>
        <taxon>Pseudomonadati</taxon>
        <taxon>Planctomycetota</taxon>
        <taxon>Planctomycetia</taxon>
        <taxon>Planctomycetia incertae sedis</taxon>
        <taxon>Engelhardtia</taxon>
    </lineage>
</organism>
<accession>A0A518BEJ6</accession>
<dbReference type="PRINTS" id="PR00344">
    <property type="entry name" value="BCTRLSENSOR"/>
</dbReference>
<dbReference type="AlphaFoldDB" id="A0A518BEJ6"/>
<feature type="domain" description="Histidine kinase" evidence="7">
    <location>
        <begin position="513"/>
        <end position="623"/>
    </location>
</feature>
<comment type="catalytic activity">
    <reaction evidence="1">
        <text>ATP + protein L-histidine = ADP + protein N-phospho-L-histidine.</text>
        <dbReference type="EC" id="2.7.13.3"/>
    </reaction>
</comment>
<dbReference type="PROSITE" id="PS50109">
    <property type="entry name" value="HIS_KIN"/>
    <property type="match status" value="1"/>
</dbReference>
<evidence type="ECO:0000256" key="5">
    <source>
        <dbReference type="ARBA" id="ARBA00022777"/>
    </source>
</evidence>
<gene>
    <name evidence="8" type="primary">zraS_1</name>
    <name evidence="8" type="ORF">Pla133_04730</name>
</gene>
<evidence type="ECO:0000256" key="3">
    <source>
        <dbReference type="ARBA" id="ARBA00022679"/>
    </source>
</evidence>
<evidence type="ECO:0000313" key="8">
    <source>
        <dbReference type="EMBL" id="QDU65408.1"/>
    </source>
</evidence>
<evidence type="ECO:0000259" key="7">
    <source>
        <dbReference type="PROSITE" id="PS50109"/>
    </source>
</evidence>
<keyword evidence="3 8" id="KW-0808">Transferase</keyword>
<dbReference type="SMART" id="SM00387">
    <property type="entry name" value="HATPase_c"/>
    <property type="match status" value="1"/>
</dbReference>
<dbReference type="Pfam" id="PF02518">
    <property type="entry name" value="HATPase_c"/>
    <property type="match status" value="1"/>
</dbReference>
<dbReference type="InterPro" id="IPR004358">
    <property type="entry name" value="Sig_transdc_His_kin-like_C"/>
</dbReference>
<dbReference type="Pfam" id="PF05228">
    <property type="entry name" value="CHASE4"/>
    <property type="match status" value="1"/>
</dbReference>
<dbReference type="InterPro" id="IPR007892">
    <property type="entry name" value="CHASE4"/>
</dbReference>
<dbReference type="Gene3D" id="6.10.340.10">
    <property type="match status" value="1"/>
</dbReference>
<sequence length="631" mass="68189">MSIKTRVSLTLFGIVLLLTYLQSTVLEHAITGSFEELELELARSDLRLPEDALEHEVRHLAATAANWARREAIASIVDANDRARSSDELTIEALRQNDLALVQVLDAQGRVVRSLRAAPVGFGDVSLEAIPESAQGRSHPLAFDPRRPRPIEGFLLSEWGPLMVSARPLPAAEPGASPRGTLVLARAIDGDVIAQMRLQTNVNFSLVGIDRASADPQLEATLALLQAGEDAVFDSLSNEELSGSTLMRDIHGQDVLLLSALIPRNVSAHGVYAFDVAFLLGFAGQLLVLLILYVVLHRGVVRPLLSFSRRVVKVREGTAQADALALDRSDELGDLSREFTSLYTRQQDFQRQAIEASRRAGMSEVATNVLHNVGNMLNSVNVSADVIRGKVARISTEDLTSLASRISALGDDLPRWIQSDPGGSQMPNFLRVLAAEMESARDSAEIECVALCEQIAEIGALIFDQQQLAEPGGFEEQVDLVERTRTALRIAIGEDGDVEVRRGHWEPLAARSDGHKLLQILVHLIRNAVESYPDTECGQRWIEITISHTPTGARIAVSDGGCGIEHERLRTIFQHGFTTKPDGLGFGLHSAANAAGELHGRLCASSPGVGLGSTFVLELPLDPGPATSLAA</sequence>
<keyword evidence="9" id="KW-1185">Reference proteome</keyword>
<dbReference type="InterPro" id="IPR005467">
    <property type="entry name" value="His_kinase_dom"/>
</dbReference>
<dbReference type="SUPFAM" id="SSF55874">
    <property type="entry name" value="ATPase domain of HSP90 chaperone/DNA topoisomerase II/histidine kinase"/>
    <property type="match status" value="1"/>
</dbReference>
<keyword evidence="4" id="KW-0547">Nucleotide-binding</keyword>
<reference evidence="8 9" key="1">
    <citation type="submission" date="2019-02" db="EMBL/GenBank/DDBJ databases">
        <title>Deep-cultivation of Planctomycetes and their phenomic and genomic characterization uncovers novel biology.</title>
        <authorList>
            <person name="Wiegand S."/>
            <person name="Jogler M."/>
            <person name="Boedeker C."/>
            <person name="Pinto D."/>
            <person name="Vollmers J."/>
            <person name="Rivas-Marin E."/>
            <person name="Kohn T."/>
            <person name="Peeters S.H."/>
            <person name="Heuer A."/>
            <person name="Rast P."/>
            <person name="Oberbeckmann S."/>
            <person name="Bunk B."/>
            <person name="Jeske O."/>
            <person name="Meyerdierks A."/>
            <person name="Storesund J.E."/>
            <person name="Kallscheuer N."/>
            <person name="Luecker S."/>
            <person name="Lage O.M."/>
            <person name="Pohl T."/>
            <person name="Merkel B.J."/>
            <person name="Hornburger P."/>
            <person name="Mueller R.-W."/>
            <person name="Bruemmer F."/>
            <person name="Labrenz M."/>
            <person name="Spormann A.M."/>
            <person name="Op den Camp H."/>
            <person name="Overmann J."/>
            <person name="Amann R."/>
            <person name="Jetten M.S.M."/>
            <person name="Mascher T."/>
            <person name="Medema M.H."/>
            <person name="Devos D.P."/>
            <person name="Kaster A.-K."/>
            <person name="Ovreas L."/>
            <person name="Rohde M."/>
            <person name="Galperin M.Y."/>
            <person name="Jogler C."/>
        </authorList>
    </citation>
    <scope>NUCLEOTIDE SEQUENCE [LARGE SCALE GENOMIC DNA]</scope>
    <source>
        <strain evidence="8 9">Pla133</strain>
    </source>
</reference>
<dbReference type="EC" id="2.7.13.3" evidence="2"/>
<dbReference type="InterPro" id="IPR036890">
    <property type="entry name" value="HATPase_C_sf"/>
</dbReference>
<dbReference type="GO" id="GO:0005524">
    <property type="term" value="F:ATP binding"/>
    <property type="evidence" value="ECO:0007669"/>
    <property type="project" value="UniProtKB-KW"/>
</dbReference>
<evidence type="ECO:0000313" key="9">
    <source>
        <dbReference type="Proteomes" id="UP000316921"/>
    </source>
</evidence>
<dbReference type="EMBL" id="CP036287">
    <property type="protein sequence ID" value="QDU65408.1"/>
    <property type="molecule type" value="Genomic_DNA"/>
</dbReference>
<evidence type="ECO:0000256" key="1">
    <source>
        <dbReference type="ARBA" id="ARBA00000085"/>
    </source>
</evidence>
<evidence type="ECO:0000256" key="6">
    <source>
        <dbReference type="ARBA" id="ARBA00022840"/>
    </source>
</evidence>
<protein>
    <recommendedName>
        <fullName evidence="2">histidine kinase</fullName>
        <ecNumber evidence="2">2.7.13.3</ecNumber>
    </recommendedName>
</protein>
<dbReference type="GO" id="GO:0004673">
    <property type="term" value="F:protein histidine kinase activity"/>
    <property type="evidence" value="ECO:0007669"/>
    <property type="project" value="UniProtKB-EC"/>
</dbReference>
<proteinExistence type="predicted"/>